<keyword evidence="3" id="KW-0175">Coiled coil</keyword>
<evidence type="ECO:0000256" key="3">
    <source>
        <dbReference type="ARBA" id="ARBA00023054"/>
    </source>
</evidence>
<keyword evidence="4 5" id="KW-0975">Bacterial flagellum</keyword>
<sequence length="688" mass="72024">MSNIISSLGGGSGIDTTGLVSGLTAAERAPKEALLNTRQEKLESQISGYGLLKSALSEFQGVLSPLANVDTFSARSVAFPDTDVITPNSLEAGAQTGSYQIEVQSVASAQTLVMGATNDKNAALGGSGTLSIQFGTWSYDNTDPDNPVATTFATNGDKAALNIDVEASDSLADIADKINAGDSGIQASVMKVDDQYQLMLTAPSGESNALMITGTDDATGTDPTLLSGFSFNETTQSALETQQGSDAVLQVNGLTVRRETNTIDDVIEGFNFTVNKASASETINFSVDEDKVVAEQAIRDFVDAYNLFLETANNLTGYSKDENNNTVRGELASDGTAKSMVRQLRSMIGAEVTGIESGFTALTNLGIRTELDGTLSIEESEFSDAMSNNFDLVADLFAQKTSSTNGYVEVGIGTRASSTVPGSYDVEITQDPEKGKLAAGAITHDFGAGVLDASGGGYSFKLNVNGTLSSEITLNGQYASAEELRADLQSLINGNDALKAVNAAVDVTLEGGQFVITSREYGSSSKVTINNQSAQMDELGLGTGSTMTATEGKDVQGTINGEAGFGAGEVLLPALGSDAYGLNLSVAPGATAQGAFTIGFSRGEGGTLNNLIDRFLASDGAIARREDTIDEQMEKIDTDREELDRRMEKYEARLSAQFLAMERIISSLNSTGSSLDGLIDRLPFTAKK</sequence>
<organism evidence="8 9">
    <name type="scientific">Marinobacterium maritimum</name>
    <dbReference type="NCBI Taxonomy" id="500162"/>
    <lineage>
        <taxon>Bacteria</taxon>
        <taxon>Pseudomonadati</taxon>
        <taxon>Pseudomonadota</taxon>
        <taxon>Gammaproteobacteria</taxon>
        <taxon>Oceanospirillales</taxon>
        <taxon>Oceanospirillaceae</taxon>
        <taxon>Marinobacterium</taxon>
    </lineage>
</organism>
<dbReference type="EMBL" id="BAAAET010000002">
    <property type="protein sequence ID" value="GAA0688786.1"/>
    <property type="molecule type" value="Genomic_DNA"/>
</dbReference>
<keyword evidence="9" id="KW-1185">Reference proteome</keyword>
<evidence type="ECO:0000259" key="6">
    <source>
        <dbReference type="Pfam" id="PF02465"/>
    </source>
</evidence>
<evidence type="ECO:0000256" key="1">
    <source>
        <dbReference type="ARBA" id="ARBA00009764"/>
    </source>
</evidence>
<feature type="domain" description="Flagellar hook-associated protein 2 N-terminal" evidence="6">
    <location>
        <begin position="12"/>
        <end position="110"/>
    </location>
</feature>
<protein>
    <recommendedName>
        <fullName evidence="5">Flagellar hook-associated protein 2</fullName>
        <shortName evidence="5">HAP2</shortName>
    </recommendedName>
    <alternativeName>
        <fullName evidence="5">Flagellar cap protein</fullName>
    </alternativeName>
</protein>
<evidence type="ECO:0000256" key="4">
    <source>
        <dbReference type="ARBA" id="ARBA00023143"/>
    </source>
</evidence>
<comment type="caution">
    <text evidence="8">The sequence shown here is derived from an EMBL/GenBank/DDBJ whole genome shotgun (WGS) entry which is preliminary data.</text>
</comment>
<comment type="subunit">
    <text evidence="2 5">Homopentamer.</text>
</comment>
<proteinExistence type="inferred from homology"/>
<reference evidence="8 9" key="1">
    <citation type="journal article" date="2019" name="Int. J. Syst. Evol. Microbiol.">
        <title>The Global Catalogue of Microorganisms (GCM) 10K type strain sequencing project: providing services to taxonomists for standard genome sequencing and annotation.</title>
        <authorList>
            <consortium name="The Broad Institute Genomics Platform"/>
            <consortium name="The Broad Institute Genome Sequencing Center for Infectious Disease"/>
            <person name="Wu L."/>
            <person name="Ma J."/>
        </authorList>
    </citation>
    <scope>NUCLEOTIDE SEQUENCE [LARGE SCALE GENOMIC DNA]</scope>
    <source>
        <strain evidence="8 9">JCM 15134</strain>
    </source>
</reference>
<keyword evidence="5" id="KW-0964">Secreted</keyword>
<dbReference type="Pfam" id="PF02465">
    <property type="entry name" value="FliD_N"/>
    <property type="match status" value="1"/>
</dbReference>
<dbReference type="RefSeq" id="WP_343804295.1">
    <property type="nucleotide sequence ID" value="NZ_BAAAET010000002.1"/>
</dbReference>
<accession>A0ABN1I4Y6</accession>
<dbReference type="InterPro" id="IPR010810">
    <property type="entry name" value="Flagellin_hook_IN_motif"/>
</dbReference>
<evidence type="ECO:0000256" key="5">
    <source>
        <dbReference type="RuleBase" id="RU362066"/>
    </source>
</evidence>
<dbReference type="Pfam" id="PF07195">
    <property type="entry name" value="FliD_C"/>
    <property type="match status" value="2"/>
</dbReference>
<feature type="domain" description="Flagellar hook-associated protein 2 C-terminal" evidence="7">
    <location>
        <begin position="606"/>
        <end position="670"/>
    </location>
</feature>
<feature type="domain" description="Flagellar hook-associated protein 2 C-terminal" evidence="7">
    <location>
        <begin position="244"/>
        <end position="420"/>
    </location>
</feature>
<evidence type="ECO:0000259" key="7">
    <source>
        <dbReference type="Pfam" id="PF07195"/>
    </source>
</evidence>
<dbReference type="PANTHER" id="PTHR30288">
    <property type="entry name" value="FLAGELLAR CAP/ASSEMBLY PROTEIN FLID"/>
    <property type="match status" value="1"/>
</dbReference>
<evidence type="ECO:0000256" key="2">
    <source>
        <dbReference type="ARBA" id="ARBA00011255"/>
    </source>
</evidence>
<dbReference type="InterPro" id="IPR003481">
    <property type="entry name" value="FliD_N"/>
</dbReference>
<dbReference type="InterPro" id="IPR010809">
    <property type="entry name" value="FliD_C"/>
</dbReference>
<comment type="function">
    <text evidence="5">Required for morphogenesis and for the elongation of the flagellar filament by facilitating polymerization of the flagellin monomers at the tip of growing filament. Forms a capping structure, which prevents flagellin subunits (transported through the central channel of the flagellum) from leaking out without polymerization at the distal end.</text>
</comment>
<name>A0ABN1I4Y6_9GAMM</name>
<comment type="subcellular location">
    <subcellularLocation>
        <location evidence="5">Secreted</location>
    </subcellularLocation>
    <subcellularLocation>
        <location evidence="5">Bacterial flagellum</location>
    </subcellularLocation>
</comment>
<gene>
    <name evidence="8" type="ORF">GCM10009104_13820</name>
</gene>
<evidence type="ECO:0000313" key="8">
    <source>
        <dbReference type="EMBL" id="GAA0688786.1"/>
    </source>
</evidence>
<dbReference type="InterPro" id="IPR040026">
    <property type="entry name" value="FliD"/>
</dbReference>
<dbReference type="Proteomes" id="UP001499915">
    <property type="component" value="Unassembled WGS sequence"/>
</dbReference>
<comment type="similarity">
    <text evidence="1 5">Belongs to the FliD family.</text>
</comment>
<evidence type="ECO:0000313" key="9">
    <source>
        <dbReference type="Proteomes" id="UP001499915"/>
    </source>
</evidence>
<dbReference type="Pfam" id="PF07196">
    <property type="entry name" value="Flagellin_IN"/>
    <property type="match status" value="1"/>
</dbReference>
<dbReference type="PANTHER" id="PTHR30288:SF0">
    <property type="entry name" value="FLAGELLAR HOOK-ASSOCIATED PROTEIN 2"/>
    <property type="match status" value="1"/>
</dbReference>